<dbReference type="InterPro" id="IPR011044">
    <property type="entry name" value="Quino_amine_DH_bsu"/>
</dbReference>
<proteinExistence type="predicted"/>
<dbReference type="Proteomes" id="UP000006671">
    <property type="component" value="Unassembled WGS sequence"/>
</dbReference>
<accession>D2W0R7</accession>
<protein>
    <submittedName>
        <fullName evidence="1">Predicted protein</fullName>
    </submittedName>
</protein>
<keyword evidence="2" id="KW-1185">Reference proteome</keyword>
<dbReference type="GeneID" id="8857280"/>
<dbReference type="SUPFAM" id="SSF50969">
    <property type="entry name" value="YVTN repeat-like/Quinoprotein amine dehydrogenase"/>
    <property type="match status" value="1"/>
</dbReference>
<evidence type="ECO:0000313" key="2">
    <source>
        <dbReference type="Proteomes" id="UP000006671"/>
    </source>
</evidence>
<dbReference type="AlphaFoldDB" id="D2W0R7"/>
<dbReference type="InParanoid" id="D2W0R7"/>
<dbReference type="VEuPathDB" id="AmoebaDB:NAEGRDRAFT_74955"/>
<dbReference type="RefSeq" id="XP_002670127.1">
    <property type="nucleotide sequence ID" value="XM_002670081.1"/>
</dbReference>
<organism evidence="2">
    <name type="scientific">Naegleria gruberi</name>
    <name type="common">Amoeba</name>
    <dbReference type="NCBI Taxonomy" id="5762"/>
    <lineage>
        <taxon>Eukaryota</taxon>
        <taxon>Discoba</taxon>
        <taxon>Heterolobosea</taxon>
        <taxon>Tetramitia</taxon>
        <taxon>Eutetramitia</taxon>
        <taxon>Vahlkampfiidae</taxon>
        <taxon>Naegleria</taxon>
    </lineage>
</organism>
<gene>
    <name evidence="1" type="ORF">NAEGRDRAFT_74955</name>
</gene>
<dbReference type="KEGG" id="ngr:NAEGRDRAFT_74955"/>
<sequence length="478" mass="53360">MLNTDRVFTSLRSINLVLIGAVLLIMLMMMNASTCLGISAGKGKLNSKLWKITKLAATTTNATTAWPQIGFDSMHTRRVPYLVDHSDFATNLSVPFLHDNSYSYNSVIFHTGLQKLIMPVGQVYSKPNVQIIYLVGFYLIDVKSGKAEKTPFQLEQRYSMENNLLLDSKGMLYVPVYDNLNRSGTSLLKINTNDWTSFSITPLTPSYQQVSSIISEENNCLVFLASKWLSCIDLDNPKNVKWNITTPEEPYGASQMLMAREKDQDFIYVSLMHYIMKISVSSGKVINSVSIGTYFLSSINHMGVDGFLSFSFSNPTHFGVMHVDSGNYNSVPHFGIVGVGFMVSLTYLDHSLLSSYVFKTVVFSSEARTTSRAIHIYTTLVHVSSDTSVKISKPFAFFGTDLNTSYEVPRASIAKDNSKLVYYTNGSYSVFDISKGKVEKVVPSKWNFGYANIITADNGRVYSMVENANLGLESYKLQ</sequence>
<reference evidence="1 2" key="1">
    <citation type="journal article" date="2010" name="Cell">
        <title>The genome of Naegleria gruberi illuminates early eukaryotic versatility.</title>
        <authorList>
            <person name="Fritz-Laylin L.K."/>
            <person name="Prochnik S.E."/>
            <person name="Ginger M.L."/>
            <person name="Dacks J.B."/>
            <person name="Carpenter M.L."/>
            <person name="Field M.C."/>
            <person name="Kuo A."/>
            <person name="Paredez A."/>
            <person name="Chapman J."/>
            <person name="Pham J."/>
            <person name="Shu S."/>
            <person name="Neupane R."/>
            <person name="Cipriano M."/>
            <person name="Mancuso J."/>
            <person name="Tu H."/>
            <person name="Salamov A."/>
            <person name="Lindquist E."/>
            <person name="Shapiro H."/>
            <person name="Lucas S."/>
            <person name="Grigoriev I.V."/>
            <person name="Cande W.Z."/>
            <person name="Fulton C."/>
            <person name="Rokhsar D.S."/>
            <person name="Dawson S.C."/>
        </authorList>
    </citation>
    <scope>NUCLEOTIDE SEQUENCE [LARGE SCALE GENOMIC DNA]</scope>
    <source>
        <strain evidence="1 2">NEG-M</strain>
    </source>
</reference>
<evidence type="ECO:0000313" key="1">
    <source>
        <dbReference type="EMBL" id="EFC37383.1"/>
    </source>
</evidence>
<name>D2W0R7_NAEGR</name>
<dbReference type="EMBL" id="GG738919">
    <property type="protein sequence ID" value="EFC37383.1"/>
    <property type="molecule type" value="Genomic_DNA"/>
</dbReference>